<dbReference type="Proteomes" id="UP001143307">
    <property type="component" value="Unassembled WGS sequence"/>
</dbReference>
<evidence type="ECO:0000259" key="2">
    <source>
        <dbReference type="Pfam" id="PF00487"/>
    </source>
</evidence>
<dbReference type="InterPro" id="IPR005804">
    <property type="entry name" value="FA_desaturase_dom"/>
</dbReference>
<dbReference type="CDD" id="cd03510">
    <property type="entry name" value="Rhizobitoxine-FADS-like"/>
    <property type="match status" value="1"/>
</dbReference>
<feature type="transmembrane region" description="Helical" evidence="1">
    <location>
        <begin position="21"/>
        <end position="44"/>
    </location>
</feature>
<reference evidence="3" key="1">
    <citation type="submission" date="2019-02" db="EMBL/GenBank/DDBJ databases">
        <authorList>
            <person name="Li S.-H."/>
        </authorList>
    </citation>
    <scope>NUCLEOTIDE SEQUENCE</scope>
    <source>
        <strain evidence="3">IMCC8485</strain>
    </source>
</reference>
<feature type="transmembrane region" description="Helical" evidence="1">
    <location>
        <begin position="177"/>
        <end position="199"/>
    </location>
</feature>
<dbReference type="EMBL" id="SHNP01000002">
    <property type="protein sequence ID" value="MCX2973051.1"/>
    <property type="molecule type" value="Genomic_DNA"/>
</dbReference>
<keyword evidence="1" id="KW-0812">Transmembrane</keyword>
<sequence length="312" mass="35163">MKAGDFLSKEEIQSFTQRSDMAGAWAVFLNWLLIAAIFAGAIYWSNPLTWVVAVVLLGGRQLGLAVLMHEAGHQTLFKTDRLNIIVGQLFCAFPVLGDVSIYGASHRIHHRFAGTDQDPDLPNYRNYPVSRASFGRKIKRDLTGQTGMLLVRSVFGGSGRNLMLREGEASHSERKGLLVNLFVFIVLWTSGFGVYYLLWPIAYLTTYPLVARIRQVAEHGNVTDLYDPDPRKNTRTTHANPLERLIFCPNQVNYHIEHHLLASVPAHQLKSLHRLLLKRGFYEGYDKAIATSYLDVIRRAVLEFSSGQPAVR</sequence>
<gene>
    <name evidence="3" type="ORF">EYC87_05555</name>
</gene>
<dbReference type="Pfam" id="PF00487">
    <property type="entry name" value="FA_desaturase"/>
    <property type="match status" value="1"/>
</dbReference>
<keyword evidence="1" id="KW-1133">Transmembrane helix</keyword>
<evidence type="ECO:0000313" key="3">
    <source>
        <dbReference type="EMBL" id="MCX2973051.1"/>
    </source>
</evidence>
<dbReference type="PANTHER" id="PTHR12879">
    <property type="entry name" value="SPHINGOLIPID DELTA 4 DESATURASE/C-4 HYDROXYLASE PROTEIN DES2"/>
    <property type="match status" value="1"/>
</dbReference>
<evidence type="ECO:0000256" key="1">
    <source>
        <dbReference type="SAM" id="Phobius"/>
    </source>
</evidence>
<organism evidence="3 4">
    <name type="scientific">Candidatus Seongchinamella marina</name>
    <dbReference type="NCBI Taxonomy" id="2518990"/>
    <lineage>
        <taxon>Bacteria</taxon>
        <taxon>Pseudomonadati</taxon>
        <taxon>Pseudomonadota</taxon>
        <taxon>Gammaproteobacteria</taxon>
        <taxon>Cellvibrionales</taxon>
        <taxon>Halieaceae</taxon>
        <taxon>Seongchinamella</taxon>
    </lineage>
</organism>
<protein>
    <submittedName>
        <fullName evidence="3">Fatty acid desaturase</fullName>
    </submittedName>
</protein>
<keyword evidence="1" id="KW-0472">Membrane</keyword>
<dbReference type="RefSeq" id="WP_279252009.1">
    <property type="nucleotide sequence ID" value="NZ_SHNP01000002.1"/>
</dbReference>
<keyword evidence="4" id="KW-1185">Reference proteome</keyword>
<dbReference type="PANTHER" id="PTHR12879:SF8">
    <property type="entry name" value="SPHINGOLIPID DELTA(4)-DESATURASE DES1"/>
    <property type="match status" value="1"/>
</dbReference>
<proteinExistence type="predicted"/>
<accession>A0ABT3STT6</accession>
<feature type="transmembrane region" description="Helical" evidence="1">
    <location>
        <begin position="50"/>
        <end position="68"/>
    </location>
</feature>
<name>A0ABT3STT6_9GAMM</name>
<evidence type="ECO:0000313" key="4">
    <source>
        <dbReference type="Proteomes" id="UP001143307"/>
    </source>
</evidence>
<feature type="domain" description="Fatty acid desaturase" evidence="2">
    <location>
        <begin position="49"/>
        <end position="283"/>
    </location>
</feature>
<comment type="caution">
    <text evidence="3">The sequence shown here is derived from an EMBL/GenBank/DDBJ whole genome shotgun (WGS) entry which is preliminary data.</text>
</comment>